<dbReference type="PROSITE" id="PS51257">
    <property type="entry name" value="PROKAR_LIPOPROTEIN"/>
    <property type="match status" value="1"/>
</dbReference>
<gene>
    <name evidence="2" type="ORF">DB31_8505</name>
</gene>
<organism evidence="2 3">
    <name type="scientific">Hyalangium minutum</name>
    <dbReference type="NCBI Taxonomy" id="394096"/>
    <lineage>
        <taxon>Bacteria</taxon>
        <taxon>Pseudomonadati</taxon>
        <taxon>Myxococcota</taxon>
        <taxon>Myxococcia</taxon>
        <taxon>Myxococcales</taxon>
        <taxon>Cystobacterineae</taxon>
        <taxon>Archangiaceae</taxon>
        <taxon>Hyalangium</taxon>
    </lineage>
</organism>
<protein>
    <recommendedName>
        <fullName evidence="4">Peptidase S1 domain-containing protein</fullName>
    </recommendedName>
</protein>
<dbReference type="AlphaFoldDB" id="A0A085WHI9"/>
<keyword evidence="1" id="KW-0732">Signal</keyword>
<dbReference type="STRING" id="394096.DB31_8505"/>
<reference evidence="2 3" key="1">
    <citation type="submission" date="2014-04" db="EMBL/GenBank/DDBJ databases">
        <title>Genome assembly of Hyalangium minutum DSM 14724.</title>
        <authorList>
            <person name="Sharma G."/>
            <person name="Subramanian S."/>
        </authorList>
    </citation>
    <scope>NUCLEOTIDE SEQUENCE [LARGE SCALE GENOMIC DNA]</scope>
    <source>
        <strain evidence="2 3">DSM 14724</strain>
    </source>
</reference>
<dbReference type="SUPFAM" id="SSF50494">
    <property type="entry name" value="Trypsin-like serine proteases"/>
    <property type="match status" value="1"/>
</dbReference>
<dbReference type="InterPro" id="IPR009003">
    <property type="entry name" value="Peptidase_S1_PA"/>
</dbReference>
<dbReference type="EMBL" id="JMCB01000008">
    <property type="protein sequence ID" value="KFE67152.1"/>
    <property type="molecule type" value="Genomic_DNA"/>
</dbReference>
<feature type="chain" id="PRO_5001799863" description="Peptidase S1 domain-containing protein" evidence="1">
    <location>
        <begin position="21"/>
        <end position="329"/>
    </location>
</feature>
<dbReference type="InterPro" id="IPR043504">
    <property type="entry name" value="Peptidase_S1_PA_chymotrypsin"/>
</dbReference>
<evidence type="ECO:0000313" key="3">
    <source>
        <dbReference type="Proteomes" id="UP000028725"/>
    </source>
</evidence>
<feature type="signal peptide" evidence="1">
    <location>
        <begin position="1"/>
        <end position="20"/>
    </location>
</feature>
<accession>A0A085WHI9</accession>
<dbReference type="Gene3D" id="2.40.10.10">
    <property type="entry name" value="Trypsin-like serine proteases"/>
    <property type="match status" value="1"/>
</dbReference>
<sequence>MSRAAYTLFFAVMAALGLGAAGCKSKTEEPASEDSLPEQLMVEEGLPDATEQLRETGVLERDMDPYAGEMDDRNRYVATVMIAKGNPLDSVECSGVLVSPHLVLTAGSCVCSPHSVETPGTIEKTLIDSSACAKRVGVATAIYGEVLDKQYKETATQVKFQLYQGEVRPHPDLELRLDARGAVVSSKADLAAIVLDTPVAAGHSGVPLADAEVQSNEALVMAGHVRNTPQAIGGFMRVRYSRRVQVQSVSLEGRILYEQQGALLYNGYMGGPCFREKGTARALVGIASVDSDEQPSFTSTYVFRGWLAAEMRRAAGRSGTPSGNSKKKE</sequence>
<evidence type="ECO:0000256" key="1">
    <source>
        <dbReference type="SAM" id="SignalP"/>
    </source>
</evidence>
<name>A0A085WHI9_9BACT</name>
<dbReference type="Proteomes" id="UP000028725">
    <property type="component" value="Unassembled WGS sequence"/>
</dbReference>
<comment type="caution">
    <text evidence="2">The sequence shown here is derived from an EMBL/GenBank/DDBJ whole genome shotgun (WGS) entry which is preliminary data.</text>
</comment>
<evidence type="ECO:0008006" key="4">
    <source>
        <dbReference type="Google" id="ProtNLM"/>
    </source>
</evidence>
<proteinExistence type="predicted"/>
<dbReference type="Pfam" id="PF13365">
    <property type="entry name" value="Trypsin_2"/>
    <property type="match status" value="1"/>
</dbReference>
<evidence type="ECO:0000313" key="2">
    <source>
        <dbReference type="EMBL" id="KFE67152.1"/>
    </source>
</evidence>
<keyword evidence="3" id="KW-1185">Reference proteome</keyword>